<protein>
    <submittedName>
        <fullName evidence="1">Uncharacterized protein</fullName>
    </submittedName>
</protein>
<evidence type="ECO:0000313" key="2">
    <source>
        <dbReference type="Proteomes" id="UP000009071"/>
    </source>
</evidence>
<keyword evidence="2" id="KW-1185">Reference proteome</keyword>
<organism evidence="1 2">
    <name type="scientific">Solidesulfovibrio magneticus (strain ATCC 700980 / DSM 13731 / RS-1)</name>
    <name type="common">Desulfovibrio magneticus</name>
    <dbReference type="NCBI Taxonomy" id="573370"/>
    <lineage>
        <taxon>Bacteria</taxon>
        <taxon>Pseudomonadati</taxon>
        <taxon>Thermodesulfobacteriota</taxon>
        <taxon>Desulfovibrionia</taxon>
        <taxon>Desulfovibrionales</taxon>
        <taxon>Desulfovibrionaceae</taxon>
        <taxon>Solidesulfovibrio</taxon>
    </lineage>
</organism>
<sequence>MRSLPCFDAKWKGCFFAERQRVDPSCQIRAMMQSVNKPWSETARETLVLLSAG</sequence>
<dbReference type="Proteomes" id="UP000009071">
    <property type="component" value="Chromosome"/>
</dbReference>
<reference evidence="1 2" key="1">
    <citation type="journal article" date="2009" name="Genome Res.">
        <title>Whole genome sequence of Desulfovibrio magneticus strain RS-1 revealed common gene clusters in magnetotactic bacteria.</title>
        <authorList>
            <person name="Nakazawa H."/>
            <person name="Arakaki A."/>
            <person name="Narita-Yamada S."/>
            <person name="Yashiro I."/>
            <person name="Jinno K."/>
            <person name="Aoki N."/>
            <person name="Tsuruyama A."/>
            <person name="Okamura Y."/>
            <person name="Tanikawa S."/>
            <person name="Fujita N."/>
            <person name="Takeyama H."/>
            <person name="Matsunaga T."/>
        </authorList>
    </citation>
    <scope>NUCLEOTIDE SEQUENCE [LARGE SCALE GENOMIC DNA]</scope>
    <source>
        <strain evidence="2">ATCC 700980 / DSM 13731 / RS-1</strain>
    </source>
</reference>
<dbReference type="HOGENOM" id="CLU_3060894_0_0_7"/>
<dbReference type="EMBL" id="AP010904">
    <property type="protein sequence ID" value="BAH73802.1"/>
    <property type="molecule type" value="Genomic_DNA"/>
</dbReference>
<name>C4XGM2_SOLM1</name>
<gene>
    <name evidence="1" type="ordered locus">DMR_03110</name>
</gene>
<accession>C4XGM2</accession>
<dbReference type="KEGG" id="dma:DMR_03110"/>
<dbReference type="STRING" id="573370.DMR_03110"/>
<proteinExistence type="predicted"/>
<evidence type="ECO:0000313" key="1">
    <source>
        <dbReference type="EMBL" id="BAH73802.1"/>
    </source>
</evidence>
<dbReference type="AlphaFoldDB" id="C4XGM2"/>